<dbReference type="InterPro" id="IPR000055">
    <property type="entry name" value="Restrct_endonuc_typeI_TRD"/>
</dbReference>
<keyword evidence="5" id="KW-0255">Endonuclease</keyword>
<gene>
    <name evidence="5" type="ORF">DYI28_17170</name>
</gene>
<evidence type="ECO:0000256" key="3">
    <source>
        <dbReference type="ARBA" id="ARBA00023125"/>
    </source>
</evidence>
<dbReference type="Gene3D" id="3.90.220.20">
    <property type="entry name" value="DNA methylase specificity domains"/>
    <property type="match status" value="2"/>
</dbReference>
<sequence>MQMDKQKLGDIATVEISGVDKKTKDGEQEIRLCNFVDVYYNWAITTAQHDGFMFATARPNEISKFQLKKGQVALTKDSETRDDIGVPTYIADDFDDVILGYHCALITPNKDILDGRYLNALLHTDYAKKYFACNASGSGQRYALSVEVLNSFPVPMIPLRNQERIGEIFSALDKKIELNRRINQNLEAMVKQLYDYWFVQFDFPNEEGKPYKSSGGEMVWNEKLKREIPKRWKDITLNAFIDKNKGGDWGYDTSKDGTIKVGCVRGADIIKLNDVPTRHITSKHSDRLLEDGDIVIEISGGSPVQATGRVALITKGVIERNGGALVCSNFCQSFSMKKRVLSEYFYYLWQSLYDNDNMFNFEGKTSGIKNFQTDVFLANHWFEAQEQLIEKFHAIVSQYHLMIDKNIIENNNLTKQRDELLPLLMNGQVLVNSDLSLG</sequence>
<keyword evidence="5" id="KW-0540">Nuclease</keyword>
<evidence type="ECO:0000259" key="4">
    <source>
        <dbReference type="Pfam" id="PF01420"/>
    </source>
</evidence>
<accession>A0AAP9IWV2</accession>
<organism evidence="5 6">
    <name type="scientific">Bacteroides ovatus</name>
    <dbReference type="NCBI Taxonomy" id="28116"/>
    <lineage>
        <taxon>Bacteria</taxon>
        <taxon>Pseudomonadati</taxon>
        <taxon>Bacteroidota</taxon>
        <taxon>Bacteroidia</taxon>
        <taxon>Bacteroidales</taxon>
        <taxon>Bacteroidaceae</taxon>
        <taxon>Bacteroides</taxon>
    </lineage>
</organism>
<dbReference type="PANTHER" id="PTHR30408">
    <property type="entry name" value="TYPE-1 RESTRICTION ENZYME ECOKI SPECIFICITY PROTEIN"/>
    <property type="match status" value="1"/>
</dbReference>
<dbReference type="Proteomes" id="UP000318823">
    <property type="component" value="Chromosome"/>
</dbReference>
<dbReference type="Pfam" id="PF01420">
    <property type="entry name" value="Methylase_S"/>
    <property type="match status" value="1"/>
</dbReference>
<reference evidence="6" key="1">
    <citation type="journal article" date="2018" name="J. Anim. Genet.">
        <title>Acquired interbacterial defense systems protect against interspecies antagonism in the human gut microbiome.</title>
        <authorList>
            <person name="Ross B.D."/>
            <person name="Verster A.J."/>
            <person name="Radey M.C."/>
            <person name="Schmidtke D.T."/>
            <person name="Pope C.E."/>
            <person name="Hoffman L.R."/>
            <person name="Hajjar A."/>
            <person name="Peterson S.B."/>
            <person name="Borenstein E."/>
            <person name="Mougous J."/>
        </authorList>
    </citation>
    <scope>NUCLEOTIDE SEQUENCE [LARGE SCALE GENOMIC DNA]</scope>
    <source>
        <strain evidence="6">3725 D1 iv</strain>
    </source>
</reference>
<comment type="similarity">
    <text evidence="1">Belongs to the type-I restriction system S methylase family.</text>
</comment>
<dbReference type="InterPro" id="IPR044946">
    <property type="entry name" value="Restrct_endonuc_typeI_TRD_sf"/>
</dbReference>
<evidence type="ECO:0000313" key="5">
    <source>
        <dbReference type="EMBL" id="QDM10287.1"/>
    </source>
</evidence>
<dbReference type="SUPFAM" id="SSF116734">
    <property type="entry name" value="DNA methylase specificity domain"/>
    <property type="match status" value="2"/>
</dbReference>
<evidence type="ECO:0000256" key="1">
    <source>
        <dbReference type="ARBA" id="ARBA00010923"/>
    </source>
</evidence>
<dbReference type="GO" id="GO:0004519">
    <property type="term" value="F:endonuclease activity"/>
    <property type="evidence" value="ECO:0007669"/>
    <property type="project" value="UniProtKB-KW"/>
</dbReference>
<dbReference type="AlphaFoldDB" id="A0AAP9IWV2"/>
<name>A0AAP9IWV2_BACOV</name>
<keyword evidence="3" id="KW-0238">DNA-binding</keyword>
<dbReference type="GO" id="GO:0009307">
    <property type="term" value="P:DNA restriction-modification system"/>
    <property type="evidence" value="ECO:0007669"/>
    <property type="project" value="UniProtKB-KW"/>
</dbReference>
<proteinExistence type="inferred from homology"/>
<keyword evidence="5" id="KW-0378">Hydrolase</keyword>
<evidence type="ECO:0000313" key="6">
    <source>
        <dbReference type="Proteomes" id="UP000318823"/>
    </source>
</evidence>
<keyword evidence="2" id="KW-0680">Restriction system</keyword>
<protein>
    <submittedName>
        <fullName evidence="5">Restriction endonuclease subunit S</fullName>
    </submittedName>
</protein>
<dbReference type="EMBL" id="CP041395">
    <property type="protein sequence ID" value="QDM10287.1"/>
    <property type="molecule type" value="Genomic_DNA"/>
</dbReference>
<evidence type="ECO:0000256" key="2">
    <source>
        <dbReference type="ARBA" id="ARBA00022747"/>
    </source>
</evidence>
<dbReference type="REBASE" id="353619">
    <property type="entry name" value="S3.Bov3725ORF17150P"/>
</dbReference>
<dbReference type="PANTHER" id="PTHR30408:SF13">
    <property type="entry name" value="TYPE I RESTRICTION ENZYME HINDI SPECIFICITY SUBUNIT"/>
    <property type="match status" value="1"/>
</dbReference>
<dbReference type="GO" id="GO:0003677">
    <property type="term" value="F:DNA binding"/>
    <property type="evidence" value="ECO:0007669"/>
    <property type="project" value="UniProtKB-KW"/>
</dbReference>
<feature type="domain" description="Type I restriction modification DNA specificity" evidence="4">
    <location>
        <begin position="6"/>
        <end position="187"/>
    </location>
</feature>
<dbReference type="InterPro" id="IPR052021">
    <property type="entry name" value="Type-I_RS_S_subunit"/>
</dbReference>